<protein>
    <submittedName>
        <fullName evidence="3">Uncharacterized protein</fullName>
    </submittedName>
</protein>
<feature type="compositionally biased region" description="Basic and acidic residues" evidence="1">
    <location>
        <begin position="82"/>
        <end position="91"/>
    </location>
</feature>
<feature type="transmembrane region" description="Helical" evidence="2">
    <location>
        <begin position="12"/>
        <end position="31"/>
    </location>
</feature>
<evidence type="ECO:0000256" key="2">
    <source>
        <dbReference type="SAM" id="Phobius"/>
    </source>
</evidence>
<feature type="compositionally biased region" description="Polar residues" evidence="1">
    <location>
        <begin position="93"/>
        <end position="103"/>
    </location>
</feature>
<dbReference type="AlphaFoldDB" id="A0AAU7ZHY1"/>
<gene>
    <name evidence="3" type="ORF">RBB75_06200</name>
</gene>
<accession>A0AAU7ZHY1</accession>
<evidence type="ECO:0000313" key="3">
    <source>
        <dbReference type="EMBL" id="XCB27910.1"/>
    </source>
</evidence>
<sequence length="113" mass="12591">MFSADLLFLLEQWIALLLGISCLVVFAWTALDRYSAFYVWHLLHFNTTTLVSIGWLLTIAIGLIGVALMRFAFYKQGEPELDEKSSGERGEMTSGNSAENSTAAPIATTKRDR</sequence>
<name>A0AAU7ZHY1_9BACT</name>
<keyword evidence="2" id="KW-0812">Transmembrane</keyword>
<reference evidence="3" key="1">
    <citation type="submission" date="2023-08" db="EMBL/GenBank/DDBJ databases">
        <authorList>
            <person name="Messyasz A."/>
            <person name="Mannisto M.K."/>
            <person name="Kerkhof L.J."/>
            <person name="Haggblom M."/>
        </authorList>
    </citation>
    <scope>NUCLEOTIDE SEQUENCE</scope>
    <source>
        <strain evidence="3">M8UP23</strain>
    </source>
</reference>
<organism evidence="3">
    <name type="scientific">Tunturiibacter empetritectus</name>
    <dbReference type="NCBI Taxonomy" id="3069691"/>
    <lineage>
        <taxon>Bacteria</taxon>
        <taxon>Pseudomonadati</taxon>
        <taxon>Acidobacteriota</taxon>
        <taxon>Terriglobia</taxon>
        <taxon>Terriglobales</taxon>
        <taxon>Acidobacteriaceae</taxon>
        <taxon>Tunturiibacter</taxon>
    </lineage>
</organism>
<keyword evidence="2" id="KW-0472">Membrane</keyword>
<dbReference type="RefSeq" id="WP_353069908.1">
    <property type="nucleotide sequence ID" value="NZ_CP132932.1"/>
</dbReference>
<dbReference type="KEGG" id="temp:RBB75_06200"/>
<dbReference type="EMBL" id="CP132932">
    <property type="protein sequence ID" value="XCB27910.1"/>
    <property type="molecule type" value="Genomic_DNA"/>
</dbReference>
<keyword evidence="2" id="KW-1133">Transmembrane helix</keyword>
<feature type="region of interest" description="Disordered" evidence="1">
    <location>
        <begin position="79"/>
        <end position="113"/>
    </location>
</feature>
<evidence type="ECO:0000256" key="1">
    <source>
        <dbReference type="SAM" id="MobiDB-lite"/>
    </source>
</evidence>
<reference evidence="3" key="2">
    <citation type="journal article" date="2024" name="Environ. Microbiol.">
        <title>Genome analysis and description of Tunturibacter gen. nov. expands the diversity of Terriglobia in tundra soils.</title>
        <authorList>
            <person name="Messyasz A."/>
            <person name="Mannisto M.K."/>
            <person name="Kerkhof L.J."/>
            <person name="Haggblom M.M."/>
        </authorList>
    </citation>
    <scope>NUCLEOTIDE SEQUENCE</scope>
    <source>
        <strain evidence="3">M8UP23</strain>
    </source>
</reference>
<feature type="transmembrane region" description="Helical" evidence="2">
    <location>
        <begin position="51"/>
        <end position="73"/>
    </location>
</feature>
<proteinExistence type="predicted"/>